<comment type="caution">
    <text evidence="1">The sequence shown here is derived from an EMBL/GenBank/DDBJ whole genome shotgun (WGS) entry which is preliminary data.</text>
</comment>
<organism evidence="1 2">
    <name type="scientific">Araneus ventricosus</name>
    <name type="common">Orbweaver spider</name>
    <name type="synonym">Epeira ventricosa</name>
    <dbReference type="NCBI Taxonomy" id="182803"/>
    <lineage>
        <taxon>Eukaryota</taxon>
        <taxon>Metazoa</taxon>
        <taxon>Ecdysozoa</taxon>
        <taxon>Arthropoda</taxon>
        <taxon>Chelicerata</taxon>
        <taxon>Arachnida</taxon>
        <taxon>Araneae</taxon>
        <taxon>Araneomorphae</taxon>
        <taxon>Entelegynae</taxon>
        <taxon>Araneoidea</taxon>
        <taxon>Araneidae</taxon>
        <taxon>Araneus</taxon>
    </lineage>
</organism>
<name>A0A4Y2CP77_ARAVE</name>
<accession>A0A4Y2CP77</accession>
<dbReference type="EMBL" id="BGPR01000225">
    <property type="protein sequence ID" value="GBM06232.1"/>
    <property type="molecule type" value="Genomic_DNA"/>
</dbReference>
<proteinExistence type="predicted"/>
<evidence type="ECO:0000313" key="2">
    <source>
        <dbReference type="Proteomes" id="UP000499080"/>
    </source>
</evidence>
<evidence type="ECO:0000313" key="1">
    <source>
        <dbReference type="EMBL" id="GBM06232.1"/>
    </source>
</evidence>
<reference evidence="1 2" key="1">
    <citation type="journal article" date="2019" name="Sci. Rep.">
        <title>Orb-weaving spider Araneus ventricosus genome elucidates the spidroin gene catalogue.</title>
        <authorList>
            <person name="Kono N."/>
            <person name="Nakamura H."/>
            <person name="Ohtoshi R."/>
            <person name="Moran D.A.P."/>
            <person name="Shinohara A."/>
            <person name="Yoshida Y."/>
            <person name="Fujiwara M."/>
            <person name="Mori M."/>
            <person name="Tomita M."/>
            <person name="Arakawa K."/>
        </authorList>
    </citation>
    <scope>NUCLEOTIDE SEQUENCE [LARGE SCALE GENOMIC DNA]</scope>
</reference>
<dbReference type="Proteomes" id="UP000499080">
    <property type="component" value="Unassembled WGS sequence"/>
</dbReference>
<dbReference type="AlphaFoldDB" id="A0A4Y2CP77"/>
<keyword evidence="2" id="KW-1185">Reference proteome</keyword>
<gene>
    <name evidence="1" type="ORF">AVEN_269632_1</name>
</gene>
<dbReference type="OrthoDB" id="6430453at2759"/>
<protein>
    <submittedName>
        <fullName evidence="1">Uncharacterized protein</fullName>
    </submittedName>
</protein>
<sequence>MTVVSRKIPKLIDDAYPSIFPNQPSCLSHEPFTSRKSPSERITVLKLRDEQKFAEWCTNDTVNSFEIFQEMYAKKLGDGWLHIRTDNFVVCYRLDINQCSCIVVSMKIYKDLTRNLA</sequence>